<dbReference type="EMBL" id="VFON01000001">
    <property type="protein sequence ID" value="TQL44389.1"/>
    <property type="molecule type" value="Genomic_DNA"/>
</dbReference>
<dbReference type="Proteomes" id="UP000319094">
    <property type="component" value="Unassembled WGS sequence"/>
</dbReference>
<evidence type="ECO:0000313" key="3">
    <source>
        <dbReference type="EMBL" id="TQL44389.1"/>
    </source>
</evidence>
<dbReference type="PANTHER" id="PTHR13847">
    <property type="entry name" value="SARCOSINE DEHYDROGENASE-RELATED"/>
    <property type="match status" value="1"/>
</dbReference>
<protein>
    <submittedName>
        <fullName evidence="3">Glycine/D-amino acid oxidase-like deaminating enzyme</fullName>
    </submittedName>
</protein>
<evidence type="ECO:0000259" key="2">
    <source>
        <dbReference type="Pfam" id="PF01266"/>
    </source>
</evidence>
<dbReference type="Pfam" id="PF01266">
    <property type="entry name" value="DAO"/>
    <property type="match status" value="1"/>
</dbReference>
<reference evidence="3 4" key="1">
    <citation type="submission" date="2019-06" db="EMBL/GenBank/DDBJ databases">
        <title>Sequencing the genomes of 1000 actinobacteria strains.</title>
        <authorList>
            <person name="Klenk H.-P."/>
        </authorList>
    </citation>
    <scope>NUCLEOTIDE SEQUENCE [LARGE SCALE GENOMIC DNA]</scope>
    <source>
        <strain evidence="3 4">DSM 8803</strain>
    </source>
</reference>
<dbReference type="InterPro" id="IPR006076">
    <property type="entry name" value="FAD-dep_OxRdtase"/>
</dbReference>
<feature type="region of interest" description="Disordered" evidence="1">
    <location>
        <begin position="1"/>
        <end position="22"/>
    </location>
</feature>
<dbReference type="AlphaFoldDB" id="A0A542Y8H2"/>
<keyword evidence="4" id="KW-1185">Reference proteome</keyword>
<sequence>MMSERESHWSEQAGPSVPRPELPGDLTADVAIIGAGHFGLWTAYYLKKAKPRLRVVVLEESHVGHGTLGSVVGRMTGEVPGGREPYARRHGRDALNHYQRIMNEAVESVLEVTTAERIQADIVRGGEVIAAYTAMQDRRLRAATALAQRAPHTNLRFLEAPEVAELINLAGVRSAIWHPHAARFQPAKLAHGLARVVERMGVAIYERTRVEEALPFSLRTTHGVVSAEIIVGGTNHFAGERGWRRLQRPALASLIATEPLSERLWADIGWGGNELLASFAAPRTYAQRTADGRIVVGGRRSPCQLSASAGRSGQIAGSTFAALRAVLHRVFPGTREAEIAHAWSGNARVKHAGAARIGIDRRTGFTWAGAARAGVATANLSARTITDLVLERDTELTALPSVERGALREERPAPLTR</sequence>
<accession>A0A542Y8H2</accession>
<name>A0A542Y8H2_9MICO</name>
<organism evidence="3 4">
    <name type="scientific">Leucobacter komagatae</name>
    <dbReference type="NCBI Taxonomy" id="55969"/>
    <lineage>
        <taxon>Bacteria</taxon>
        <taxon>Bacillati</taxon>
        <taxon>Actinomycetota</taxon>
        <taxon>Actinomycetes</taxon>
        <taxon>Micrococcales</taxon>
        <taxon>Microbacteriaceae</taxon>
        <taxon>Leucobacter</taxon>
    </lineage>
</organism>
<dbReference type="Gene3D" id="3.50.50.60">
    <property type="entry name" value="FAD/NAD(P)-binding domain"/>
    <property type="match status" value="1"/>
</dbReference>
<dbReference type="OrthoDB" id="9805852at2"/>
<proteinExistence type="predicted"/>
<evidence type="ECO:0000313" key="4">
    <source>
        <dbReference type="Proteomes" id="UP000319094"/>
    </source>
</evidence>
<dbReference type="SUPFAM" id="SSF51905">
    <property type="entry name" value="FAD/NAD(P)-binding domain"/>
    <property type="match status" value="1"/>
</dbReference>
<dbReference type="InterPro" id="IPR036188">
    <property type="entry name" value="FAD/NAD-bd_sf"/>
</dbReference>
<dbReference type="PANTHER" id="PTHR13847:SF285">
    <property type="entry name" value="FAD DEPENDENT OXIDOREDUCTASE DOMAIN-CONTAINING PROTEIN"/>
    <property type="match status" value="1"/>
</dbReference>
<gene>
    <name evidence="3" type="ORF">FB468_2446</name>
</gene>
<dbReference type="GO" id="GO:0005737">
    <property type="term" value="C:cytoplasm"/>
    <property type="evidence" value="ECO:0007669"/>
    <property type="project" value="TreeGrafter"/>
</dbReference>
<evidence type="ECO:0000256" key="1">
    <source>
        <dbReference type="SAM" id="MobiDB-lite"/>
    </source>
</evidence>
<feature type="domain" description="FAD dependent oxidoreductase" evidence="2">
    <location>
        <begin position="29"/>
        <end position="388"/>
    </location>
</feature>
<comment type="caution">
    <text evidence="3">The sequence shown here is derived from an EMBL/GenBank/DDBJ whole genome shotgun (WGS) entry which is preliminary data.</text>
</comment>
<dbReference type="Gene3D" id="3.30.9.10">
    <property type="entry name" value="D-Amino Acid Oxidase, subunit A, domain 2"/>
    <property type="match status" value="1"/>
</dbReference>